<dbReference type="Pfam" id="PF01266">
    <property type="entry name" value="DAO"/>
    <property type="match status" value="1"/>
</dbReference>
<dbReference type="Gene3D" id="3.50.50.60">
    <property type="entry name" value="FAD/NAD(P)-binding domain"/>
    <property type="match status" value="1"/>
</dbReference>
<evidence type="ECO:0000313" key="4">
    <source>
        <dbReference type="Proteomes" id="UP000246352"/>
    </source>
</evidence>
<evidence type="ECO:0000256" key="1">
    <source>
        <dbReference type="ARBA" id="ARBA00023002"/>
    </source>
</evidence>
<keyword evidence="1" id="KW-0560">Oxidoreductase</keyword>
<dbReference type="Gene3D" id="3.30.9.10">
    <property type="entry name" value="D-Amino Acid Oxidase, subunit A, domain 2"/>
    <property type="match status" value="1"/>
</dbReference>
<gene>
    <name evidence="3" type="ORF">DFR52_105211</name>
</gene>
<dbReference type="InterPro" id="IPR036188">
    <property type="entry name" value="FAD/NAD-bd_sf"/>
</dbReference>
<dbReference type="Proteomes" id="UP000246352">
    <property type="component" value="Unassembled WGS sequence"/>
</dbReference>
<name>A0A317PF17_9HYPH</name>
<dbReference type="PANTHER" id="PTHR13847:SF281">
    <property type="entry name" value="FAD DEPENDENT OXIDOREDUCTASE DOMAIN-CONTAINING PROTEIN"/>
    <property type="match status" value="1"/>
</dbReference>
<comment type="caution">
    <text evidence="3">The sequence shown here is derived from an EMBL/GenBank/DDBJ whole genome shotgun (WGS) entry which is preliminary data.</text>
</comment>
<evidence type="ECO:0000259" key="2">
    <source>
        <dbReference type="Pfam" id="PF01266"/>
    </source>
</evidence>
<accession>A0A317PF17</accession>
<dbReference type="OrthoDB" id="9814969at2"/>
<dbReference type="GO" id="GO:0005737">
    <property type="term" value="C:cytoplasm"/>
    <property type="evidence" value="ECO:0007669"/>
    <property type="project" value="TreeGrafter"/>
</dbReference>
<dbReference type="RefSeq" id="WP_110033649.1">
    <property type="nucleotide sequence ID" value="NZ_QGTR01000005.1"/>
</dbReference>
<protein>
    <submittedName>
        <fullName evidence="3">Glycine/D-amino acid oxidase-like deaminating enzyme</fullName>
    </submittedName>
</protein>
<evidence type="ECO:0000313" key="3">
    <source>
        <dbReference type="EMBL" id="PWV98230.1"/>
    </source>
</evidence>
<feature type="domain" description="FAD dependent oxidoreductase" evidence="2">
    <location>
        <begin position="35"/>
        <end position="386"/>
    </location>
</feature>
<dbReference type="AlphaFoldDB" id="A0A317PF17"/>
<dbReference type="SUPFAM" id="SSF51905">
    <property type="entry name" value="FAD/NAD(P)-binding domain"/>
    <property type="match status" value="1"/>
</dbReference>
<dbReference type="InterPro" id="IPR006076">
    <property type="entry name" value="FAD-dep_OxRdtase"/>
</dbReference>
<keyword evidence="4" id="KW-1185">Reference proteome</keyword>
<sequence length="432" mass="47981">MQDEDFTADVKMTPYWWETSPREATARTVLPATADVVVVGSGYTGLNAALQMARGGRNVVVCDAEAAGWGCSTRNGGQISTSVKPGFETLARRHGDDVARRVMQDGRDSLRWIEDFVESESIDCDFGVVGRFHVAHNEAALRKLTQSTRNQPAGFEVPAHVISRAEQRTELGTDAYCGGVVFPNHASLDPGRYHAGLMERVRAAGATIVPFCKVNAIVRDGTGFDVATASGRIRTRNVVIATNAYSGPLSRWHQRRIIPIGSYVIATEEIPEALMDELIPRNRVISDTRRVLYYFRASPDRRRILFGGRVSMSETDPRRSGRLLRRELVRLFPQLHQTRVSHSWMGFVGYTFDELAHTGQQDGVHYAMGYCGSGVGMASYLGMRTGQRVLGLPEGETGYGATGFPARRYYTGNPWFLAPAINWYRIRDRINL</sequence>
<reference evidence="3 4" key="1">
    <citation type="submission" date="2018-05" db="EMBL/GenBank/DDBJ databases">
        <title>Genomic Encyclopedia of Type Strains, Phase IV (KMG-IV): sequencing the most valuable type-strain genomes for metagenomic binning, comparative biology and taxonomic classification.</title>
        <authorList>
            <person name="Goeker M."/>
        </authorList>
    </citation>
    <scope>NUCLEOTIDE SEQUENCE [LARGE SCALE GENOMIC DNA]</scope>
    <source>
        <strain evidence="3 4">DSM 16791</strain>
    </source>
</reference>
<organism evidence="3 4">
    <name type="scientific">Hoeflea marina</name>
    <dbReference type="NCBI Taxonomy" id="274592"/>
    <lineage>
        <taxon>Bacteria</taxon>
        <taxon>Pseudomonadati</taxon>
        <taxon>Pseudomonadota</taxon>
        <taxon>Alphaproteobacteria</taxon>
        <taxon>Hyphomicrobiales</taxon>
        <taxon>Rhizobiaceae</taxon>
        <taxon>Hoeflea</taxon>
    </lineage>
</organism>
<proteinExistence type="predicted"/>
<dbReference type="EMBL" id="QGTR01000005">
    <property type="protein sequence ID" value="PWV98230.1"/>
    <property type="molecule type" value="Genomic_DNA"/>
</dbReference>
<dbReference type="PANTHER" id="PTHR13847">
    <property type="entry name" value="SARCOSINE DEHYDROGENASE-RELATED"/>
    <property type="match status" value="1"/>
</dbReference>
<dbReference type="GO" id="GO:0016491">
    <property type="term" value="F:oxidoreductase activity"/>
    <property type="evidence" value="ECO:0007669"/>
    <property type="project" value="UniProtKB-KW"/>
</dbReference>